<dbReference type="GeneID" id="35595921"/>
<reference evidence="1 2" key="1">
    <citation type="submission" date="2016-03" db="EMBL/GenBank/DDBJ databases">
        <authorList>
            <person name="Ploux O."/>
        </authorList>
    </citation>
    <scope>NUCLEOTIDE SEQUENCE [LARGE SCALE GENOMIC DNA]</scope>
    <source>
        <strain evidence="1 2">URUG2</strain>
    </source>
</reference>
<sequence>MTLPKFALDYNACSLEELRRFCENRKLLPSKELHATDADADQVHVAAPMTLPATASDRLDDSAPTPDEMRTIVPGRSQDEALSQPGTAAAYINALRSADANANISVKFLDLPGELRNGIYDCLLLLRTRPAGNDSRGYFALGRHREAAYCYPEILATCKAIHREATKTLYEMNTFRLDYIPFEFPVCHIATPGELNMTTFLQLPKWIHMGVLQARWAQRLLGCRSIHIALFNGHVFNEADKIIFHSLMSMLQTSDKLKSVTISTSSIREYAAHG</sequence>
<dbReference type="PANTHER" id="PTHR42085:SF2">
    <property type="entry name" value="F-BOX DOMAIN-CONTAINING PROTEIN"/>
    <property type="match status" value="1"/>
</dbReference>
<gene>
    <name evidence="1" type="ORF">RCC_00543</name>
</gene>
<dbReference type="RefSeq" id="XP_023621465.1">
    <property type="nucleotide sequence ID" value="XM_023765697.1"/>
</dbReference>
<dbReference type="PANTHER" id="PTHR42085">
    <property type="entry name" value="F-BOX DOMAIN-CONTAINING PROTEIN"/>
    <property type="match status" value="1"/>
</dbReference>
<dbReference type="OrthoDB" id="3636858at2759"/>
<evidence type="ECO:0000313" key="1">
    <source>
        <dbReference type="EMBL" id="CZT14568.1"/>
    </source>
</evidence>
<evidence type="ECO:0000313" key="2">
    <source>
        <dbReference type="Proteomes" id="UP000225277"/>
    </source>
</evidence>
<keyword evidence="2" id="KW-1185">Reference proteome</keyword>
<proteinExistence type="predicted"/>
<organism evidence="1 2">
    <name type="scientific">Ramularia collo-cygni</name>
    <dbReference type="NCBI Taxonomy" id="112498"/>
    <lineage>
        <taxon>Eukaryota</taxon>
        <taxon>Fungi</taxon>
        <taxon>Dikarya</taxon>
        <taxon>Ascomycota</taxon>
        <taxon>Pezizomycotina</taxon>
        <taxon>Dothideomycetes</taxon>
        <taxon>Dothideomycetidae</taxon>
        <taxon>Mycosphaerellales</taxon>
        <taxon>Mycosphaerellaceae</taxon>
        <taxon>Ramularia</taxon>
    </lineage>
</organism>
<name>A0A2D3UN29_9PEZI</name>
<dbReference type="Proteomes" id="UP000225277">
    <property type="component" value="Unassembled WGS sequence"/>
</dbReference>
<dbReference type="EMBL" id="FJUY01000001">
    <property type="protein sequence ID" value="CZT14568.1"/>
    <property type="molecule type" value="Genomic_DNA"/>
</dbReference>
<accession>A0A2D3UN29</accession>
<dbReference type="AlphaFoldDB" id="A0A2D3UN29"/>
<dbReference type="InterPro" id="IPR038883">
    <property type="entry name" value="AN11006-like"/>
</dbReference>
<protein>
    <submittedName>
        <fullName evidence="1">Uncharacterized protein</fullName>
    </submittedName>
</protein>